<dbReference type="Pfam" id="PF00400">
    <property type="entry name" value="WD40"/>
    <property type="match status" value="1"/>
</dbReference>
<dbReference type="PANTHER" id="PTHR19872:SF9">
    <property type="entry name" value="UBIQUITIN-BINDING SDF UBIQUITIN LIGASE COMPLEX SUBUNIT"/>
    <property type="match status" value="1"/>
</dbReference>
<proteinExistence type="predicted"/>
<dbReference type="InterPro" id="IPR036047">
    <property type="entry name" value="F-box-like_dom_sf"/>
</dbReference>
<dbReference type="PANTHER" id="PTHR19872">
    <property type="entry name" value="UBIQUITIN LIGASE SPECIFICITY FACTOR/HREP PROTEIN"/>
    <property type="match status" value="1"/>
</dbReference>
<accession>A0A0L0T225</accession>
<keyword evidence="8" id="KW-1185">Reference proteome</keyword>
<dbReference type="Pfam" id="PF12937">
    <property type="entry name" value="F-box-like"/>
    <property type="match status" value="1"/>
</dbReference>
<dbReference type="InterPro" id="IPR015943">
    <property type="entry name" value="WD40/YVTN_repeat-like_dom_sf"/>
</dbReference>
<dbReference type="SUPFAM" id="SSF50978">
    <property type="entry name" value="WD40 repeat-like"/>
    <property type="match status" value="1"/>
</dbReference>
<reference evidence="8" key="2">
    <citation type="submission" date="2009-11" db="EMBL/GenBank/DDBJ databases">
        <title>The Genome Sequence of Allomyces macrogynus strain ATCC 38327.</title>
        <authorList>
            <consortium name="The Broad Institute Genome Sequencing Platform"/>
            <person name="Russ C."/>
            <person name="Cuomo C."/>
            <person name="Shea T."/>
            <person name="Young S.K."/>
            <person name="Zeng Q."/>
            <person name="Koehrsen M."/>
            <person name="Haas B."/>
            <person name="Borodovsky M."/>
            <person name="Guigo R."/>
            <person name="Alvarado L."/>
            <person name="Berlin A."/>
            <person name="Borenstein D."/>
            <person name="Chen Z."/>
            <person name="Engels R."/>
            <person name="Freedman E."/>
            <person name="Gellesch M."/>
            <person name="Goldberg J."/>
            <person name="Griggs A."/>
            <person name="Gujja S."/>
            <person name="Heiman D."/>
            <person name="Hepburn T."/>
            <person name="Howarth C."/>
            <person name="Jen D."/>
            <person name="Larson L."/>
            <person name="Lewis B."/>
            <person name="Mehta T."/>
            <person name="Park D."/>
            <person name="Pearson M."/>
            <person name="Roberts A."/>
            <person name="Saif S."/>
            <person name="Shenoy N."/>
            <person name="Sisk P."/>
            <person name="Stolte C."/>
            <person name="Sykes S."/>
            <person name="Walk T."/>
            <person name="White J."/>
            <person name="Yandava C."/>
            <person name="Burger G."/>
            <person name="Gray M.W."/>
            <person name="Holland P.W.H."/>
            <person name="King N."/>
            <person name="Lang F.B.F."/>
            <person name="Roger A.J."/>
            <person name="Ruiz-Trillo I."/>
            <person name="Lander E."/>
            <person name="Nusbaum C."/>
        </authorList>
    </citation>
    <scope>NUCLEOTIDE SEQUENCE [LARGE SCALE GENOMIC DNA]</scope>
    <source>
        <strain evidence="8">ATCC 38327</strain>
    </source>
</reference>
<evidence type="ECO:0000256" key="1">
    <source>
        <dbReference type="ARBA" id="ARBA00022574"/>
    </source>
</evidence>
<dbReference type="eggNOG" id="KOG0274">
    <property type="taxonomic scope" value="Eukaryota"/>
</dbReference>
<dbReference type="InterPro" id="IPR001810">
    <property type="entry name" value="F-box_dom"/>
</dbReference>
<dbReference type="OMA" id="IMIGYED"/>
<evidence type="ECO:0000256" key="5">
    <source>
        <dbReference type="SAM" id="MobiDB-lite"/>
    </source>
</evidence>
<evidence type="ECO:0000313" key="7">
    <source>
        <dbReference type="EMBL" id="KNE68913.1"/>
    </source>
</evidence>
<evidence type="ECO:0000256" key="2">
    <source>
        <dbReference type="ARBA" id="ARBA00022737"/>
    </source>
</evidence>
<dbReference type="PROSITE" id="PS50181">
    <property type="entry name" value="FBOX"/>
    <property type="match status" value="1"/>
</dbReference>
<evidence type="ECO:0000256" key="4">
    <source>
        <dbReference type="PROSITE-ProRule" id="PRU00221"/>
    </source>
</evidence>
<dbReference type="InterPro" id="IPR051075">
    <property type="entry name" value="SCF_subunit_WD-repeat"/>
</dbReference>
<dbReference type="AlphaFoldDB" id="A0A0L0T225"/>
<dbReference type="OrthoDB" id="5580488at2759"/>
<dbReference type="STRING" id="578462.A0A0L0T225"/>
<protein>
    <recommendedName>
        <fullName evidence="6">F-box domain-containing protein</fullName>
    </recommendedName>
</protein>
<dbReference type="Proteomes" id="UP000054350">
    <property type="component" value="Unassembled WGS sequence"/>
</dbReference>
<dbReference type="PROSITE" id="PS50082">
    <property type="entry name" value="WD_REPEATS_2"/>
    <property type="match status" value="1"/>
</dbReference>
<dbReference type="InterPro" id="IPR001680">
    <property type="entry name" value="WD40_rpt"/>
</dbReference>
<feature type="compositionally biased region" description="Acidic residues" evidence="5">
    <location>
        <begin position="311"/>
        <end position="321"/>
    </location>
</feature>
<evidence type="ECO:0000256" key="3">
    <source>
        <dbReference type="ARBA" id="ARBA00022786"/>
    </source>
</evidence>
<feature type="repeat" description="WD" evidence="4">
    <location>
        <begin position="423"/>
        <end position="449"/>
    </location>
</feature>
<evidence type="ECO:0000313" key="8">
    <source>
        <dbReference type="Proteomes" id="UP000054350"/>
    </source>
</evidence>
<dbReference type="Gene3D" id="2.130.10.10">
    <property type="entry name" value="YVTN repeat-like/Quinoprotein amine dehydrogenase"/>
    <property type="match status" value="1"/>
</dbReference>
<keyword evidence="3" id="KW-0833">Ubl conjugation pathway</keyword>
<sequence>MSATPPPMLPPPRTATTVSPPPMTLSTAMALRTPSPGPMAAAATTAWSLSSRSPTATVLARAAPRTAGAAATGATSASTAVAPSVCYRHRPDVRAKEPRVDLDALLQQLPAPAQTQVAQMWTTFAASSSRLRETILLGLLDACCMPQLTVVSRAIAPVMKMDLISQLPMELALRVLQYLDAKSLCRAAQVSKAWARLANDDVLWHRMCLQHIDKRCAKCGWGLPMLSRKRKRTRCSSDSSTTGVAPAASSSGAPGPSSAASGDGKGDVRPALTSSSTSLSRVPAAPTSCGGQMPIVSTIPVSALLNPPSSDDNDDSDDDDDAMRACLDQPPLKRVKRSGSVAPGSIHGSSAAVPERQGMTRHVNGPTDTAVNALHRNRRRNWKAVYAERLIIERNWRRNSHLVFPLVPPTASLQPRITACHLDEPFLMTSSMDGLVRLWNLETRTCVQTLAGHRGAVTGVHFDEANGTRVVGRARRDRAH</sequence>
<dbReference type="SUPFAM" id="SSF81383">
    <property type="entry name" value="F-box domain"/>
    <property type="match status" value="1"/>
</dbReference>
<dbReference type="SMART" id="SM00256">
    <property type="entry name" value="FBOX"/>
    <property type="match status" value="1"/>
</dbReference>
<dbReference type="EMBL" id="GG745358">
    <property type="protein sequence ID" value="KNE68913.1"/>
    <property type="molecule type" value="Genomic_DNA"/>
</dbReference>
<keyword evidence="1 4" id="KW-0853">WD repeat</keyword>
<dbReference type="InterPro" id="IPR036322">
    <property type="entry name" value="WD40_repeat_dom_sf"/>
</dbReference>
<reference evidence="7 8" key="1">
    <citation type="submission" date="2009-11" db="EMBL/GenBank/DDBJ databases">
        <title>Annotation of Allomyces macrogynus ATCC 38327.</title>
        <authorList>
            <consortium name="The Broad Institute Genome Sequencing Platform"/>
            <person name="Russ C."/>
            <person name="Cuomo C."/>
            <person name="Burger G."/>
            <person name="Gray M.W."/>
            <person name="Holland P.W.H."/>
            <person name="King N."/>
            <person name="Lang F.B.F."/>
            <person name="Roger A.J."/>
            <person name="Ruiz-Trillo I."/>
            <person name="Young S.K."/>
            <person name="Zeng Q."/>
            <person name="Gargeya S."/>
            <person name="Fitzgerald M."/>
            <person name="Haas B."/>
            <person name="Abouelleil A."/>
            <person name="Alvarado L."/>
            <person name="Arachchi H.M."/>
            <person name="Berlin A."/>
            <person name="Chapman S.B."/>
            <person name="Gearin G."/>
            <person name="Goldberg J."/>
            <person name="Griggs A."/>
            <person name="Gujja S."/>
            <person name="Hansen M."/>
            <person name="Heiman D."/>
            <person name="Howarth C."/>
            <person name="Larimer J."/>
            <person name="Lui A."/>
            <person name="MacDonald P.J.P."/>
            <person name="McCowen C."/>
            <person name="Montmayeur A."/>
            <person name="Murphy C."/>
            <person name="Neiman D."/>
            <person name="Pearson M."/>
            <person name="Priest M."/>
            <person name="Roberts A."/>
            <person name="Saif S."/>
            <person name="Shea T."/>
            <person name="Sisk P."/>
            <person name="Stolte C."/>
            <person name="Sykes S."/>
            <person name="Wortman J."/>
            <person name="Nusbaum C."/>
            <person name="Birren B."/>
        </authorList>
    </citation>
    <scope>NUCLEOTIDE SEQUENCE [LARGE SCALE GENOMIC DNA]</scope>
    <source>
        <strain evidence="7 8">ATCC 38327</strain>
    </source>
</reference>
<feature type="domain" description="F-box" evidence="6">
    <location>
        <begin position="161"/>
        <end position="207"/>
    </location>
</feature>
<dbReference type="CDD" id="cd22147">
    <property type="entry name" value="F-box_SpPof1-like"/>
    <property type="match status" value="1"/>
</dbReference>
<keyword evidence="2" id="KW-0677">Repeat</keyword>
<gene>
    <name evidence="7" type="ORF">AMAG_13549</name>
</gene>
<feature type="region of interest" description="Disordered" evidence="5">
    <location>
        <begin position="232"/>
        <end position="368"/>
    </location>
</feature>
<feature type="compositionally biased region" description="Low complexity" evidence="5">
    <location>
        <begin position="245"/>
        <end position="262"/>
    </location>
</feature>
<feature type="region of interest" description="Disordered" evidence="5">
    <location>
        <begin position="1"/>
        <end position="21"/>
    </location>
</feature>
<organism evidence="7 8">
    <name type="scientific">Allomyces macrogynus (strain ATCC 38327)</name>
    <name type="common">Allomyces javanicus var. macrogynus</name>
    <dbReference type="NCBI Taxonomy" id="578462"/>
    <lineage>
        <taxon>Eukaryota</taxon>
        <taxon>Fungi</taxon>
        <taxon>Fungi incertae sedis</taxon>
        <taxon>Blastocladiomycota</taxon>
        <taxon>Blastocladiomycetes</taxon>
        <taxon>Blastocladiales</taxon>
        <taxon>Blastocladiaceae</taxon>
        <taxon>Allomyces</taxon>
    </lineage>
</organism>
<dbReference type="Gene3D" id="1.20.1280.50">
    <property type="match status" value="1"/>
</dbReference>
<evidence type="ECO:0000259" key="6">
    <source>
        <dbReference type="PROSITE" id="PS50181"/>
    </source>
</evidence>
<dbReference type="VEuPathDB" id="FungiDB:AMAG_13549"/>
<name>A0A0L0T225_ALLM3</name>